<protein>
    <submittedName>
        <fullName evidence="1">Uncharacterized protein</fullName>
    </submittedName>
</protein>
<dbReference type="EMBL" id="CP043617">
    <property type="protein sequence ID" value="QFR49426.1"/>
    <property type="molecule type" value="Genomic_DNA"/>
</dbReference>
<dbReference type="KEGG" id="sulg:FJR48_06675"/>
<keyword evidence="2" id="KW-1185">Reference proteome</keyword>
<proteinExistence type="predicted"/>
<accession>A0A5P8P127</accession>
<organism evidence="1 2">
    <name type="scientific">Sulfurimonas lithotrophica</name>
    <dbReference type="NCBI Taxonomy" id="2590022"/>
    <lineage>
        <taxon>Bacteria</taxon>
        <taxon>Pseudomonadati</taxon>
        <taxon>Campylobacterota</taxon>
        <taxon>Epsilonproteobacteria</taxon>
        <taxon>Campylobacterales</taxon>
        <taxon>Sulfurimonadaceae</taxon>
        <taxon>Sulfurimonas</taxon>
    </lineage>
</organism>
<dbReference type="RefSeq" id="WP_152307369.1">
    <property type="nucleotide sequence ID" value="NZ_CP043617.1"/>
</dbReference>
<name>A0A5P8P127_9BACT</name>
<evidence type="ECO:0000313" key="1">
    <source>
        <dbReference type="EMBL" id="QFR49426.1"/>
    </source>
</evidence>
<gene>
    <name evidence="1" type="ORF">FJR48_06675</name>
</gene>
<evidence type="ECO:0000313" key="2">
    <source>
        <dbReference type="Proteomes" id="UP000326944"/>
    </source>
</evidence>
<reference evidence="1 2" key="1">
    <citation type="submission" date="2019-09" db="EMBL/GenBank/DDBJ databases">
        <title>Sulfurimonas gotlandica sp. nov., a chemoautotrophic and psychrotolerant epsilonproteobacterium isolated from a pelagic redoxcline, and an emended description of the genus Sulfurimonas.</title>
        <authorList>
            <person name="Wang S."/>
            <person name="Jiang L."/>
            <person name="Shao S."/>
        </authorList>
    </citation>
    <scope>NUCLEOTIDE SEQUENCE [LARGE SCALE GENOMIC DNA]</scope>
    <source>
        <strain evidence="1 2">GYSZ_1</strain>
    </source>
</reference>
<dbReference type="AlphaFoldDB" id="A0A5P8P127"/>
<sequence length="71" mass="8328">MDAQKQDEIMSYIMNKLEEEKLDIGEGISLWHTMGLFIFSQLDPENKDVSKIYANIRNYLDEMENLKGTNK</sequence>
<dbReference type="Proteomes" id="UP000326944">
    <property type="component" value="Chromosome"/>
</dbReference>